<reference evidence="2 3" key="1">
    <citation type="journal article" date="2019" name="Int. J. Syst. Evol. Microbiol.">
        <title>The Global Catalogue of Microorganisms (GCM) 10K type strain sequencing project: providing services to taxonomists for standard genome sequencing and annotation.</title>
        <authorList>
            <consortium name="The Broad Institute Genomics Platform"/>
            <consortium name="The Broad Institute Genome Sequencing Center for Infectious Disease"/>
            <person name="Wu L."/>
            <person name="Ma J."/>
        </authorList>
    </citation>
    <scope>NUCLEOTIDE SEQUENCE [LARGE SCALE GENOMIC DNA]</scope>
    <source>
        <strain evidence="2 3">JCM 6924</strain>
    </source>
</reference>
<name>A0ABN3NRK3_9ACTN</name>
<evidence type="ECO:0000313" key="2">
    <source>
        <dbReference type="EMBL" id="GAA2532611.1"/>
    </source>
</evidence>
<dbReference type="EMBL" id="BAAATM010000009">
    <property type="protein sequence ID" value="GAA2532611.1"/>
    <property type="molecule type" value="Genomic_DNA"/>
</dbReference>
<feature type="compositionally biased region" description="Basic residues" evidence="1">
    <location>
        <begin position="15"/>
        <end position="28"/>
    </location>
</feature>
<organism evidence="2 3">
    <name type="scientific">Streptomyces levis</name>
    <dbReference type="NCBI Taxonomy" id="285566"/>
    <lineage>
        <taxon>Bacteria</taxon>
        <taxon>Bacillati</taxon>
        <taxon>Actinomycetota</taxon>
        <taxon>Actinomycetes</taxon>
        <taxon>Kitasatosporales</taxon>
        <taxon>Streptomycetaceae</taxon>
        <taxon>Streptomyces</taxon>
    </lineage>
</organism>
<keyword evidence="3" id="KW-1185">Reference proteome</keyword>
<protein>
    <submittedName>
        <fullName evidence="2">Uncharacterized protein</fullName>
    </submittedName>
</protein>
<accession>A0ABN3NRK3</accession>
<evidence type="ECO:0000256" key="1">
    <source>
        <dbReference type="SAM" id="MobiDB-lite"/>
    </source>
</evidence>
<comment type="caution">
    <text evidence="2">The sequence shown here is derived from an EMBL/GenBank/DDBJ whole genome shotgun (WGS) entry which is preliminary data.</text>
</comment>
<gene>
    <name evidence="2" type="ORF">GCM10010423_30350</name>
</gene>
<dbReference type="Proteomes" id="UP001501095">
    <property type="component" value="Unassembled WGS sequence"/>
</dbReference>
<dbReference type="SUPFAM" id="SSF109709">
    <property type="entry name" value="KorB DNA-binding domain-like"/>
    <property type="match status" value="1"/>
</dbReference>
<proteinExistence type="predicted"/>
<evidence type="ECO:0000313" key="3">
    <source>
        <dbReference type="Proteomes" id="UP001501095"/>
    </source>
</evidence>
<sequence length="229" mass="24860">MPSSTEPTVSSAARPSRHAQRRPRRSAVRHGQASCAEYGCIRDECLQAVRRARRERVRDRLRGLPARVPPYAAARRAARLREHGMSAQDIADRAGLSVTLIRGLLRIAEQRQPVRNIARTTADAVLGIPIPRRRAPGSPGLTDSAESSGLLADLARAGWPATVLASRLGVSAGAVAHVRDKRPRLHVDLALRIRRVHRELISLDPIGQGIRAADAARARVAATRRAVGD</sequence>
<feature type="region of interest" description="Disordered" evidence="1">
    <location>
        <begin position="1"/>
        <end position="30"/>
    </location>
</feature>